<name>A0A918MNZ7_9FLAO</name>
<sequence length="220" mass="23900">MIRVNVLVDSILNLTFRRVFLRGLRTPASEELLKINVKLKIYCMKTLKCVTTMVVLLVTFTSFAQDDKNQKIINAAEEAKMNAENMDAGLDLFFNNASGYVIFPNVGEGAFIVGGASGNGAVYENGILVGMADLKKLDVGLQAGGQTFTEIIFFETEDALNHFKQGKYEFSAEAKAIALEEGVAANANYNDGVVVFVIPKKGLMADLSVGGQRLAYVPLK</sequence>
<dbReference type="Proteomes" id="UP000634668">
    <property type="component" value="Unassembled WGS sequence"/>
</dbReference>
<dbReference type="AlphaFoldDB" id="A0A918MNZ7"/>
<dbReference type="Pfam" id="PF04366">
    <property type="entry name" value="Ysc84"/>
    <property type="match status" value="1"/>
</dbReference>
<feature type="domain" description="Ysc84 actin-binding" evidence="1">
    <location>
        <begin position="137"/>
        <end position="214"/>
    </location>
</feature>
<comment type="caution">
    <text evidence="2">The sequence shown here is derived from an EMBL/GenBank/DDBJ whole genome shotgun (WGS) entry which is preliminary data.</text>
</comment>
<evidence type="ECO:0000259" key="1">
    <source>
        <dbReference type="Pfam" id="PF04366"/>
    </source>
</evidence>
<evidence type="ECO:0000313" key="3">
    <source>
        <dbReference type="Proteomes" id="UP000634668"/>
    </source>
</evidence>
<evidence type="ECO:0000313" key="2">
    <source>
        <dbReference type="EMBL" id="GGW41398.1"/>
    </source>
</evidence>
<dbReference type="EMBL" id="BMWP01000020">
    <property type="protein sequence ID" value="GGW41398.1"/>
    <property type="molecule type" value="Genomic_DNA"/>
</dbReference>
<gene>
    <name evidence="2" type="ORF">GCM10007383_27710</name>
</gene>
<reference evidence="2" key="1">
    <citation type="journal article" date="2014" name="Int. J. Syst. Evol. Microbiol.">
        <title>Complete genome sequence of Corynebacterium casei LMG S-19264T (=DSM 44701T), isolated from a smear-ripened cheese.</title>
        <authorList>
            <consortium name="US DOE Joint Genome Institute (JGI-PGF)"/>
            <person name="Walter F."/>
            <person name="Albersmeier A."/>
            <person name="Kalinowski J."/>
            <person name="Ruckert C."/>
        </authorList>
    </citation>
    <scope>NUCLEOTIDE SEQUENCE</scope>
    <source>
        <strain evidence="2">KCTC 12113</strain>
    </source>
</reference>
<dbReference type="CDD" id="cd11524">
    <property type="entry name" value="SYLF"/>
    <property type="match status" value="1"/>
</dbReference>
<dbReference type="InterPro" id="IPR007461">
    <property type="entry name" value="Ysc84_actin-binding"/>
</dbReference>
<organism evidence="2 3">
    <name type="scientific">Arenibacter certesii</name>
    <dbReference type="NCBI Taxonomy" id="228955"/>
    <lineage>
        <taxon>Bacteria</taxon>
        <taxon>Pseudomonadati</taxon>
        <taxon>Bacteroidota</taxon>
        <taxon>Flavobacteriia</taxon>
        <taxon>Flavobacteriales</taxon>
        <taxon>Flavobacteriaceae</taxon>
        <taxon>Arenibacter</taxon>
    </lineage>
</organism>
<keyword evidence="3" id="KW-1185">Reference proteome</keyword>
<proteinExistence type="predicted"/>
<accession>A0A918MNZ7</accession>
<reference evidence="2" key="2">
    <citation type="submission" date="2020-09" db="EMBL/GenBank/DDBJ databases">
        <authorList>
            <person name="Sun Q."/>
            <person name="Kim S."/>
        </authorList>
    </citation>
    <scope>NUCLEOTIDE SEQUENCE</scope>
    <source>
        <strain evidence="2">KCTC 12113</strain>
    </source>
</reference>
<protein>
    <recommendedName>
        <fullName evidence="1">Ysc84 actin-binding domain-containing protein</fullName>
    </recommendedName>
</protein>